<accession>A0ABX0N0M3</accession>
<evidence type="ECO:0000313" key="2">
    <source>
        <dbReference type="Proteomes" id="UP000621455"/>
    </source>
</evidence>
<reference evidence="1 2" key="1">
    <citation type="submission" date="2019-10" db="EMBL/GenBank/DDBJ databases">
        <title>Taxonomy of Antarctic Massilia spp.: description of Massilia rubra sp. nov., Massilia aquatica sp. nov., Massilia mucilaginosa sp. nov., Massilia frigida sp. nov. isolated from streams, lakes and regoliths.</title>
        <authorList>
            <person name="Holochova P."/>
            <person name="Sedlacek I."/>
            <person name="Kralova S."/>
            <person name="Maslanova I."/>
            <person name="Busse H.-J."/>
            <person name="Stankova E."/>
            <person name="Vrbovska V."/>
            <person name="Kovarovic V."/>
            <person name="Bartak M."/>
            <person name="Svec P."/>
            <person name="Pantucek R."/>
        </authorList>
    </citation>
    <scope>NUCLEOTIDE SEQUENCE [LARGE SCALE GENOMIC DNA]</scope>
    <source>
        <strain evidence="1 2">CCM 8695</strain>
    </source>
</reference>
<name>A0ABX0N0M3_9BURK</name>
<comment type="caution">
    <text evidence="1">The sequence shown here is derived from an EMBL/GenBank/DDBJ whole genome shotgun (WGS) entry which is preliminary data.</text>
</comment>
<organism evidence="1 2">
    <name type="scientific">Massilia frigida</name>
    <dbReference type="NCBI Taxonomy" id="2609281"/>
    <lineage>
        <taxon>Bacteria</taxon>
        <taxon>Pseudomonadati</taxon>
        <taxon>Pseudomonadota</taxon>
        <taxon>Betaproteobacteria</taxon>
        <taxon>Burkholderiales</taxon>
        <taxon>Oxalobacteraceae</taxon>
        <taxon>Telluria group</taxon>
        <taxon>Massilia</taxon>
    </lineage>
</organism>
<gene>
    <name evidence="1" type="ORF">F2P44_05960</name>
</gene>
<proteinExistence type="predicted"/>
<protein>
    <recommendedName>
        <fullName evidence="3">Tail fiber protein</fullName>
    </recommendedName>
</protein>
<evidence type="ECO:0000313" key="1">
    <source>
        <dbReference type="EMBL" id="NHZ78825.1"/>
    </source>
</evidence>
<sequence>MTITAIPPLDRTAPTFRADCDTYFATSIPNFTTEINALATDLSGRQDIASKAAINAATSAETATKKAADAAGSASSADTSAVNAATSAANALASAGTIGQAAAFSDANPVVKGSTDPTKQLKIECDMLIPAGSTVTLTAPAVSGTIATLSDLQELMRSMVFYDNGASTAVNYANGGTQRVAPASGAKTLSFTNWPAAGKQAVQFLELVNIGLGGTPAWPAGARFIRNDGVLQPTAGAANINWQGSGTDYVMVSTRDGGTTLIISVQRG</sequence>
<evidence type="ECO:0008006" key="3">
    <source>
        <dbReference type="Google" id="ProtNLM"/>
    </source>
</evidence>
<dbReference type="EMBL" id="WHJG01000004">
    <property type="protein sequence ID" value="NHZ78825.1"/>
    <property type="molecule type" value="Genomic_DNA"/>
</dbReference>
<keyword evidence="2" id="KW-1185">Reference proteome</keyword>
<dbReference type="Proteomes" id="UP000621455">
    <property type="component" value="Unassembled WGS sequence"/>
</dbReference>
<dbReference type="RefSeq" id="WP_167085802.1">
    <property type="nucleotide sequence ID" value="NZ_WHJG01000004.1"/>
</dbReference>